<sequence length="164" mass="18583">MPEKFVKSKLRELCAEQEQAIRRRGAIADTLNPLPAKRRRHSSEDYDILLGDTQQSSPTDEVEKYVLLAKCCYPVRSTDILQWWKEKSSELPVLSRVARIILATPVSSSASDRNFSVAGRLITPRRNCLAADTVDVLLFLHNYFKQRKQQEQPIAINLAGGSRS</sequence>
<dbReference type="Proteomes" id="UP001219518">
    <property type="component" value="Unassembled WGS sequence"/>
</dbReference>
<reference evidence="2" key="2">
    <citation type="journal article" date="2023" name="BMC Genomics">
        <title>Pest status, molecular evolution, and epigenetic factors derived from the genome assembly of Frankliniella fusca, a thysanopteran phytovirus vector.</title>
        <authorList>
            <person name="Catto M.A."/>
            <person name="Labadie P.E."/>
            <person name="Jacobson A.L."/>
            <person name="Kennedy G.G."/>
            <person name="Srinivasan R."/>
            <person name="Hunt B.G."/>
        </authorList>
    </citation>
    <scope>NUCLEOTIDE SEQUENCE</scope>
    <source>
        <strain evidence="2">PL_HMW_Pooled</strain>
    </source>
</reference>
<dbReference type="PANTHER" id="PTHR23272">
    <property type="entry name" value="BED FINGER-RELATED"/>
    <property type="match status" value="1"/>
</dbReference>
<dbReference type="Pfam" id="PF05699">
    <property type="entry name" value="Dimer_Tnp_hAT"/>
    <property type="match status" value="1"/>
</dbReference>
<gene>
    <name evidence="2" type="ORF">KUF71_025079</name>
</gene>
<proteinExistence type="predicted"/>
<name>A0AAE1H6L3_9NEOP</name>
<comment type="caution">
    <text evidence="2">The sequence shown here is derived from an EMBL/GenBank/DDBJ whole genome shotgun (WGS) entry which is preliminary data.</text>
</comment>
<dbReference type="PANTHER" id="PTHR23272:SF161">
    <property type="entry name" value="ZINC FINGER BED DOMAIN-CONTAINING PROTEIN RICESLEEPER 1-LIKE"/>
    <property type="match status" value="1"/>
</dbReference>
<dbReference type="EMBL" id="JAHWGI010000461">
    <property type="protein sequence ID" value="KAK3915749.1"/>
    <property type="molecule type" value="Genomic_DNA"/>
</dbReference>
<evidence type="ECO:0000259" key="1">
    <source>
        <dbReference type="Pfam" id="PF05699"/>
    </source>
</evidence>
<dbReference type="InterPro" id="IPR008906">
    <property type="entry name" value="HATC_C_dom"/>
</dbReference>
<dbReference type="InterPro" id="IPR012337">
    <property type="entry name" value="RNaseH-like_sf"/>
</dbReference>
<dbReference type="SUPFAM" id="SSF53098">
    <property type="entry name" value="Ribonuclease H-like"/>
    <property type="match status" value="1"/>
</dbReference>
<dbReference type="AlphaFoldDB" id="A0AAE1H6L3"/>
<keyword evidence="3" id="KW-1185">Reference proteome</keyword>
<accession>A0AAE1H6L3</accession>
<evidence type="ECO:0000313" key="2">
    <source>
        <dbReference type="EMBL" id="KAK3915749.1"/>
    </source>
</evidence>
<feature type="domain" description="HAT C-terminal dimerisation" evidence="1">
    <location>
        <begin position="76"/>
        <end position="142"/>
    </location>
</feature>
<reference evidence="2" key="1">
    <citation type="submission" date="2021-07" db="EMBL/GenBank/DDBJ databases">
        <authorList>
            <person name="Catto M.A."/>
            <person name="Jacobson A."/>
            <person name="Kennedy G."/>
            <person name="Labadie P."/>
            <person name="Hunt B.G."/>
            <person name="Srinivasan R."/>
        </authorList>
    </citation>
    <scope>NUCLEOTIDE SEQUENCE</scope>
    <source>
        <strain evidence="2">PL_HMW_Pooled</strain>
        <tissue evidence="2">Head</tissue>
    </source>
</reference>
<organism evidence="2 3">
    <name type="scientific">Frankliniella fusca</name>
    <dbReference type="NCBI Taxonomy" id="407009"/>
    <lineage>
        <taxon>Eukaryota</taxon>
        <taxon>Metazoa</taxon>
        <taxon>Ecdysozoa</taxon>
        <taxon>Arthropoda</taxon>
        <taxon>Hexapoda</taxon>
        <taxon>Insecta</taxon>
        <taxon>Pterygota</taxon>
        <taxon>Neoptera</taxon>
        <taxon>Paraneoptera</taxon>
        <taxon>Thysanoptera</taxon>
        <taxon>Terebrantia</taxon>
        <taxon>Thripoidea</taxon>
        <taxon>Thripidae</taxon>
        <taxon>Frankliniella</taxon>
    </lineage>
</organism>
<dbReference type="GO" id="GO:0046983">
    <property type="term" value="F:protein dimerization activity"/>
    <property type="evidence" value="ECO:0007669"/>
    <property type="project" value="InterPro"/>
</dbReference>
<protein>
    <submittedName>
        <fullName evidence="2">AC9 transposase</fullName>
    </submittedName>
</protein>
<evidence type="ECO:0000313" key="3">
    <source>
        <dbReference type="Proteomes" id="UP001219518"/>
    </source>
</evidence>